<feature type="active site" description="Proton donor" evidence="4">
    <location>
        <position position="333"/>
    </location>
</feature>
<dbReference type="RefSeq" id="WP_025773380.1">
    <property type="nucleotide sequence ID" value="NZ_DF238840.1"/>
</dbReference>
<dbReference type="GO" id="GO:0016985">
    <property type="term" value="F:mannan endo-1,4-beta-mannosidase activity"/>
    <property type="evidence" value="ECO:0007669"/>
    <property type="project" value="InterPro"/>
</dbReference>
<evidence type="ECO:0000256" key="4">
    <source>
        <dbReference type="PROSITE-ProRule" id="PRU01100"/>
    </source>
</evidence>
<evidence type="ECO:0000256" key="3">
    <source>
        <dbReference type="ARBA" id="ARBA00023295"/>
    </source>
</evidence>
<dbReference type="PANTHER" id="PTHR40079:SF4">
    <property type="entry name" value="GH26 DOMAIN-CONTAINING PROTEIN-RELATED"/>
    <property type="match status" value="1"/>
</dbReference>
<evidence type="ECO:0000313" key="6">
    <source>
        <dbReference type="EMBL" id="GAF25377.1"/>
    </source>
</evidence>
<dbReference type="Proteomes" id="UP000063718">
    <property type="component" value="Unassembled WGS sequence"/>
</dbReference>
<sequence length="519" mass="60226">MRRWTWVVLTAILLVVLVVTGRLDKQDRQLSFLIPGVAGNSISGSDDKNWKEYQNNYDGFSLAYPEDWQQEVIPGVATILTKAGYVKLTVLAQPLGKISAEEYVLYSNRSLQEGWGGIKLQDQKKVNLRGYSAWQFDWTRPQLGPGDLNYYREYDLVDGKTVYTFMLKSNQANFAAATKDLNRIILTFKPLPAAGAPPLPPAPPVRREVAIEGQHHRLVIPADKTLWGILNPHKLGQMQYFDKLLPLEKQLDFKFQFLITYAAFDTKFNTAELQKIYNDNRVLMVALQPWWYGKKNDTSLIGLIQGKYDSILRVWARQFKNLGDPVFVRFGNEMNGDWSTWSAWYTGKDTDIYKMAWEHVYNLFKAEGANNVIFVFNPHDRSFPNFKWNNYLLYYPGDKTVDWIGLTGYNNGTSYAADVWRDFDAIYDPLYREYMHYFPDKPFMITEFSSNEEGGDKAAWIRQCFQHMTTRYPNIKIAVWFNQVDGKWLYNLDSSPRSFAAFKEGLKDPHYQFQAVVPR</sequence>
<comment type="similarity">
    <text evidence="1 4">Belongs to the glycosyl hydrolase 26 family.</text>
</comment>
<accession>A0A0S6U8E3</accession>
<dbReference type="Gene3D" id="3.20.20.80">
    <property type="entry name" value="Glycosidases"/>
    <property type="match status" value="1"/>
</dbReference>
<dbReference type="Pfam" id="PF02156">
    <property type="entry name" value="Glyco_hydro_26"/>
    <property type="match status" value="1"/>
</dbReference>
<dbReference type="EMBL" id="DF238840">
    <property type="protein sequence ID" value="GAF25377.1"/>
    <property type="molecule type" value="Genomic_DNA"/>
</dbReference>
<evidence type="ECO:0000256" key="2">
    <source>
        <dbReference type="ARBA" id="ARBA00022801"/>
    </source>
</evidence>
<proteinExistence type="inferred from homology"/>
<evidence type="ECO:0000256" key="1">
    <source>
        <dbReference type="ARBA" id="ARBA00007754"/>
    </source>
</evidence>
<evidence type="ECO:0000259" key="5">
    <source>
        <dbReference type="PROSITE" id="PS51764"/>
    </source>
</evidence>
<feature type="active site" description="Nucleophile" evidence="4">
    <location>
        <position position="447"/>
    </location>
</feature>
<reference evidence="6" key="1">
    <citation type="journal article" date="2014" name="Gene">
        <title>Genome-guided analysis of transformation efficiency and carbon dioxide assimilation by Moorella thermoacetica Y72.</title>
        <authorList>
            <person name="Tsukahara K."/>
            <person name="Kita A."/>
            <person name="Nakashimada Y."/>
            <person name="Hoshino T."/>
            <person name="Murakami K."/>
        </authorList>
    </citation>
    <scope>NUCLEOTIDE SEQUENCE [LARGE SCALE GENOMIC DNA]</scope>
    <source>
        <strain evidence="6">Y72</strain>
    </source>
</reference>
<name>A0A0S6U8E3_NEOTH</name>
<dbReference type="InterPro" id="IPR022790">
    <property type="entry name" value="GH26_dom"/>
</dbReference>
<dbReference type="AlphaFoldDB" id="A0A0S6U8E3"/>
<dbReference type="PANTHER" id="PTHR40079">
    <property type="entry name" value="MANNAN ENDO-1,4-BETA-MANNOSIDASE E-RELATED"/>
    <property type="match status" value="1"/>
</dbReference>
<organism evidence="6">
    <name type="scientific">Moorella thermoacetica Y72</name>
    <dbReference type="NCBI Taxonomy" id="1325331"/>
    <lineage>
        <taxon>Bacteria</taxon>
        <taxon>Bacillati</taxon>
        <taxon>Bacillota</taxon>
        <taxon>Clostridia</taxon>
        <taxon>Neomoorellales</taxon>
        <taxon>Neomoorellaceae</taxon>
        <taxon>Neomoorella</taxon>
    </lineage>
</organism>
<gene>
    <name evidence="6" type="ORF">MTY_0710</name>
</gene>
<dbReference type="GO" id="GO:0006080">
    <property type="term" value="P:substituted mannan metabolic process"/>
    <property type="evidence" value="ECO:0007669"/>
    <property type="project" value="InterPro"/>
</dbReference>
<dbReference type="SUPFAM" id="SSF51445">
    <property type="entry name" value="(Trans)glycosidases"/>
    <property type="match status" value="1"/>
</dbReference>
<keyword evidence="2 4" id="KW-0378">Hydrolase</keyword>
<keyword evidence="3 4" id="KW-0326">Glycosidase</keyword>
<dbReference type="PROSITE" id="PS51764">
    <property type="entry name" value="GH26"/>
    <property type="match status" value="1"/>
</dbReference>
<protein>
    <submittedName>
        <fullName evidence="6">Beta-mannanase</fullName>
    </submittedName>
</protein>
<dbReference type="InterPro" id="IPR017853">
    <property type="entry name" value="GH"/>
</dbReference>
<dbReference type="InterPro" id="IPR000805">
    <property type="entry name" value="Glyco_hydro_26"/>
</dbReference>
<dbReference type="Gene3D" id="3.40.1000.10">
    <property type="entry name" value="Mog1/PsbP, alpha/beta/alpha sandwich"/>
    <property type="match status" value="1"/>
</dbReference>
<feature type="domain" description="GH26" evidence="5">
    <location>
        <begin position="200"/>
        <end position="515"/>
    </location>
</feature>